<dbReference type="Proteomes" id="UP000282971">
    <property type="component" value="Unassembled WGS sequence"/>
</dbReference>
<organism evidence="1 2">
    <name type="scientific">Sphingomonas crocodyli</name>
    <dbReference type="NCBI Taxonomy" id="1979270"/>
    <lineage>
        <taxon>Bacteria</taxon>
        <taxon>Pseudomonadati</taxon>
        <taxon>Pseudomonadota</taxon>
        <taxon>Alphaproteobacteria</taxon>
        <taxon>Sphingomonadales</taxon>
        <taxon>Sphingomonadaceae</taxon>
        <taxon>Sphingomonas</taxon>
    </lineage>
</organism>
<dbReference type="AlphaFoldDB" id="A0A437M0F0"/>
<evidence type="ECO:0000313" key="1">
    <source>
        <dbReference type="EMBL" id="RVT91167.1"/>
    </source>
</evidence>
<reference evidence="1 2" key="1">
    <citation type="submission" date="2019-01" db="EMBL/GenBank/DDBJ databases">
        <authorList>
            <person name="Chen W.-M."/>
        </authorList>
    </citation>
    <scope>NUCLEOTIDE SEQUENCE [LARGE SCALE GENOMIC DNA]</scope>
    <source>
        <strain evidence="1 2">CCP-7</strain>
    </source>
</reference>
<dbReference type="RefSeq" id="WP_127745182.1">
    <property type="nucleotide sequence ID" value="NZ_SACN01000002.1"/>
</dbReference>
<proteinExistence type="predicted"/>
<evidence type="ECO:0000313" key="2">
    <source>
        <dbReference type="Proteomes" id="UP000282971"/>
    </source>
</evidence>
<accession>A0A437M0F0</accession>
<gene>
    <name evidence="1" type="ORF">EOD43_16760</name>
</gene>
<comment type="caution">
    <text evidence="1">The sequence shown here is derived from an EMBL/GenBank/DDBJ whole genome shotgun (WGS) entry which is preliminary data.</text>
</comment>
<keyword evidence="2" id="KW-1185">Reference proteome</keyword>
<protein>
    <submittedName>
        <fullName evidence="1">Uncharacterized protein</fullName>
    </submittedName>
</protein>
<sequence>MMMPPAILIDCATCALPVATLQATYGATPEEPLALPIAEGERPFTIAIDKVKGRKLGGRQAGEKKQANLSRSSVMIGYGVDASESGRLWLSAGMIGESRRRAVPMAGGRKLVSGTASIGAGWVQDDRWQLSAHYQLNFDDSKWAGMQRGIELASGGRPSGRNMIAAIAYSPDFGQAHAMRIGIEARHGRMTADDAQAMAATRRDRQTIALTLATGF</sequence>
<dbReference type="EMBL" id="SACN01000002">
    <property type="protein sequence ID" value="RVT91167.1"/>
    <property type="molecule type" value="Genomic_DNA"/>
</dbReference>
<name>A0A437M0F0_9SPHN</name>